<dbReference type="GO" id="GO:0106300">
    <property type="term" value="P:protein-DNA covalent cross-linking repair"/>
    <property type="evidence" value="ECO:0007669"/>
    <property type="project" value="InterPro"/>
</dbReference>
<dbReference type="InterPro" id="IPR003738">
    <property type="entry name" value="SRAP"/>
</dbReference>
<dbReference type="EMBL" id="FNAP01000006">
    <property type="protein sequence ID" value="SDE42335.1"/>
    <property type="molecule type" value="Genomic_DNA"/>
</dbReference>
<proteinExistence type="inferred from homology"/>
<evidence type="ECO:0000256" key="5">
    <source>
        <dbReference type="ARBA" id="ARBA00023124"/>
    </source>
</evidence>
<accession>A0A1G7CV07</accession>
<dbReference type="Gene3D" id="3.90.1680.10">
    <property type="entry name" value="SOS response associated peptidase-like"/>
    <property type="match status" value="1"/>
</dbReference>
<name>A0A1G7CV07_9PROT</name>
<dbReference type="EC" id="3.4.-.-" evidence="8"/>
<dbReference type="GO" id="GO:0008233">
    <property type="term" value="F:peptidase activity"/>
    <property type="evidence" value="ECO:0007669"/>
    <property type="project" value="UniProtKB-KW"/>
</dbReference>
<keyword evidence="7" id="KW-0456">Lyase</keyword>
<dbReference type="InterPro" id="IPR036590">
    <property type="entry name" value="SRAP-like"/>
</dbReference>
<keyword evidence="6" id="KW-0238">DNA-binding</keyword>
<gene>
    <name evidence="9" type="ORF">SAMN05421720_106206</name>
</gene>
<evidence type="ECO:0000256" key="1">
    <source>
        <dbReference type="ARBA" id="ARBA00008136"/>
    </source>
</evidence>
<evidence type="ECO:0000313" key="9">
    <source>
        <dbReference type="EMBL" id="SDE42335.1"/>
    </source>
</evidence>
<keyword evidence="2 8" id="KW-0645">Protease</keyword>
<dbReference type="PANTHER" id="PTHR13604:SF0">
    <property type="entry name" value="ABASIC SITE PROCESSING PROTEIN HMCES"/>
    <property type="match status" value="1"/>
</dbReference>
<evidence type="ECO:0000256" key="2">
    <source>
        <dbReference type="ARBA" id="ARBA00022670"/>
    </source>
</evidence>
<sequence length="231" mass="24858">MSAKWTIPILNGMCSRFELNVAPADLMARFGLTAPPDADAATRAALEGLPRAEIRPTDRVPVIGPRRVPVALVWGFHVEWDAKPLINARAETLATKPTFRRLVGNRCLVPATAFFEWTAAPGAPARARKRRHRIGRADAGLHAMAGLVDDQGRFTVVTRLATEQMAAIHPRMPAVLSGPEAEAAWLDPDRSFPEVAGLLSAWDGTLTVSDATERPSRAAQTDLFAAAGRAG</sequence>
<dbReference type="Proteomes" id="UP000199412">
    <property type="component" value="Unassembled WGS sequence"/>
</dbReference>
<evidence type="ECO:0000256" key="7">
    <source>
        <dbReference type="ARBA" id="ARBA00023239"/>
    </source>
</evidence>
<keyword evidence="10" id="KW-1185">Reference proteome</keyword>
<evidence type="ECO:0000256" key="6">
    <source>
        <dbReference type="ARBA" id="ARBA00023125"/>
    </source>
</evidence>
<comment type="similarity">
    <text evidence="1 8">Belongs to the SOS response-associated peptidase family.</text>
</comment>
<dbReference type="PANTHER" id="PTHR13604">
    <property type="entry name" value="DC12-RELATED"/>
    <property type="match status" value="1"/>
</dbReference>
<dbReference type="GO" id="GO:0006508">
    <property type="term" value="P:proteolysis"/>
    <property type="evidence" value="ECO:0007669"/>
    <property type="project" value="UniProtKB-KW"/>
</dbReference>
<organism evidence="9 10">
    <name type="scientific">Rhodospira trueperi</name>
    <dbReference type="NCBI Taxonomy" id="69960"/>
    <lineage>
        <taxon>Bacteria</taxon>
        <taxon>Pseudomonadati</taxon>
        <taxon>Pseudomonadota</taxon>
        <taxon>Alphaproteobacteria</taxon>
        <taxon>Rhodospirillales</taxon>
        <taxon>Rhodospirillaceae</taxon>
        <taxon>Rhodospira</taxon>
    </lineage>
</organism>
<evidence type="ECO:0000256" key="4">
    <source>
        <dbReference type="ARBA" id="ARBA00022801"/>
    </source>
</evidence>
<evidence type="ECO:0000256" key="3">
    <source>
        <dbReference type="ARBA" id="ARBA00022763"/>
    </source>
</evidence>
<dbReference type="RefSeq" id="WP_176793579.1">
    <property type="nucleotide sequence ID" value="NZ_FNAP01000006.1"/>
</dbReference>
<dbReference type="STRING" id="69960.SAMN05421720_106206"/>
<dbReference type="GO" id="GO:0016829">
    <property type="term" value="F:lyase activity"/>
    <property type="evidence" value="ECO:0007669"/>
    <property type="project" value="UniProtKB-KW"/>
</dbReference>
<keyword evidence="5" id="KW-0190">Covalent protein-DNA linkage</keyword>
<dbReference type="SUPFAM" id="SSF143081">
    <property type="entry name" value="BB1717-like"/>
    <property type="match status" value="1"/>
</dbReference>
<dbReference type="Pfam" id="PF02586">
    <property type="entry name" value="SRAP"/>
    <property type="match status" value="1"/>
</dbReference>
<evidence type="ECO:0000256" key="8">
    <source>
        <dbReference type="RuleBase" id="RU364100"/>
    </source>
</evidence>
<keyword evidence="3" id="KW-0227">DNA damage</keyword>
<dbReference type="GO" id="GO:0003697">
    <property type="term" value="F:single-stranded DNA binding"/>
    <property type="evidence" value="ECO:0007669"/>
    <property type="project" value="InterPro"/>
</dbReference>
<keyword evidence="4 8" id="KW-0378">Hydrolase</keyword>
<protein>
    <recommendedName>
        <fullName evidence="8">Abasic site processing protein</fullName>
        <ecNumber evidence="8">3.4.-.-</ecNumber>
    </recommendedName>
</protein>
<reference evidence="9 10" key="1">
    <citation type="submission" date="2016-10" db="EMBL/GenBank/DDBJ databases">
        <authorList>
            <person name="de Groot N.N."/>
        </authorList>
    </citation>
    <scope>NUCLEOTIDE SEQUENCE [LARGE SCALE GENOMIC DNA]</scope>
    <source>
        <strain evidence="9 10">ATCC 700224</strain>
    </source>
</reference>
<dbReference type="AlphaFoldDB" id="A0A1G7CV07"/>
<evidence type="ECO:0000313" key="10">
    <source>
        <dbReference type="Proteomes" id="UP000199412"/>
    </source>
</evidence>